<evidence type="ECO:0000313" key="1">
    <source>
        <dbReference type="EMBL" id="XBM48983.1"/>
    </source>
</evidence>
<sequence>MSARILILSFSTLVSDPRVQKQIALFEGAYDVVTCGYGPAPEGVVQHYRIPDERVYWRYPRLAVMLRQWRRAYRDNPAVSWVRENLPVGDVDVIVANDVDAAGAAAALKPRRGFHADLHEYAPLQNSELLRFRLFVAPFLSWQIRTFVRRAASTSTVCQSLADKYRTVFGLSPAVVMNAPPFAELAVQPVGETIRLVHAGAALRNRRLEILIDAVAQVDAPVTLDFYLAPNDPGYLDSLKERASGVERIRFHEPVPFTELVPTLNTYDVGLHILAPTNFNNAYALPNKFFEYVQARLGLIIGPSPEMVRILGERGLGAVTADFTAEALADVLRGIDRATVEQWKRDSDAAARDLSAETQTPVWAAAVDRIATGAVAS</sequence>
<gene>
    <name evidence="1" type="ORF">AAME72_03780</name>
</gene>
<dbReference type="AlphaFoldDB" id="A0AAU7GG79"/>
<dbReference type="RefSeq" id="WP_348788904.1">
    <property type="nucleotide sequence ID" value="NZ_CP157390.1"/>
</dbReference>
<dbReference type="EMBL" id="CP157390">
    <property type="protein sequence ID" value="XBM48983.1"/>
    <property type="molecule type" value="Genomic_DNA"/>
</dbReference>
<reference evidence="1" key="1">
    <citation type="submission" date="2024-05" db="EMBL/GenBank/DDBJ databases">
        <title>The Natural Products Discovery Center: Release of the First 8490 Sequenced Strains for Exploring Actinobacteria Biosynthetic Diversity.</title>
        <authorList>
            <person name="Kalkreuter E."/>
            <person name="Kautsar S.A."/>
            <person name="Yang D."/>
            <person name="Bader C.D."/>
            <person name="Teijaro C.N."/>
            <person name="Fluegel L."/>
            <person name="Davis C.M."/>
            <person name="Simpson J.R."/>
            <person name="Lauterbach L."/>
            <person name="Steele A.D."/>
            <person name="Gui C."/>
            <person name="Meng S."/>
            <person name="Li G."/>
            <person name="Viehrig K."/>
            <person name="Ye F."/>
            <person name="Su P."/>
            <person name="Kiefer A.F."/>
            <person name="Nichols A."/>
            <person name="Cepeda A.J."/>
            <person name="Yan W."/>
            <person name="Fan B."/>
            <person name="Jiang Y."/>
            <person name="Adhikari A."/>
            <person name="Zheng C.-J."/>
            <person name="Schuster L."/>
            <person name="Cowan T.M."/>
            <person name="Smanski M.J."/>
            <person name="Chevrette M.G."/>
            <person name="de Carvalho L.P.S."/>
            <person name="Shen B."/>
        </authorList>
    </citation>
    <scope>NUCLEOTIDE SEQUENCE</scope>
    <source>
        <strain evidence="1">NPDC080035</strain>
    </source>
</reference>
<dbReference type="SUPFAM" id="SSF53756">
    <property type="entry name" value="UDP-Glycosyltransferase/glycogen phosphorylase"/>
    <property type="match status" value="1"/>
</dbReference>
<protein>
    <submittedName>
        <fullName evidence="1">Glycosyltransferase family 1 protein</fullName>
    </submittedName>
</protein>
<proteinExistence type="predicted"/>
<accession>A0AAU7GG79</accession>
<organism evidence="1">
    <name type="scientific">Leifsonia sp. NPDC080035</name>
    <dbReference type="NCBI Taxonomy" id="3143936"/>
    <lineage>
        <taxon>Bacteria</taxon>
        <taxon>Bacillati</taxon>
        <taxon>Actinomycetota</taxon>
        <taxon>Actinomycetes</taxon>
        <taxon>Micrococcales</taxon>
        <taxon>Microbacteriaceae</taxon>
        <taxon>Leifsonia</taxon>
    </lineage>
</organism>
<dbReference type="Gene3D" id="3.40.50.2000">
    <property type="entry name" value="Glycogen Phosphorylase B"/>
    <property type="match status" value="1"/>
</dbReference>
<name>A0AAU7GG79_9MICO</name>